<dbReference type="InterPro" id="IPR021858">
    <property type="entry name" value="Fun_TF"/>
</dbReference>
<reference evidence="3" key="1">
    <citation type="journal article" date="2020" name="Stud. Mycol.">
        <title>101 Dothideomycetes genomes: a test case for predicting lifestyles and emergence of pathogens.</title>
        <authorList>
            <person name="Haridas S."/>
            <person name="Albert R."/>
            <person name="Binder M."/>
            <person name="Bloem J."/>
            <person name="Labutti K."/>
            <person name="Salamov A."/>
            <person name="Andreopoulos B."/>
            <person name="Baker S."/>
            <person name="Barry K."/>
            <person name="Bills G."/>
            <person name="Bluhm B."/>
            <person name="Cannon C."/>
            <person name="Castanera R."/>
            <person name="Culley D."/>
            <person name="Daum C."/>
            <person name="Ezra D."/>
            <person name="Gonzalez J."/>
            <person name="Henrissat B."/>
            <person name="Kuo A."/>
            <person name="Liang C."/>
            <person name="Lipzen A."/>
            <person name="Lutzoni F."/>
            <person name="Magnuson J."/>
            <person name="Mondo S."/>
            <person name="Nolan M."/>
            <person name="Ohm R."/>
            <person name="Pangilinan J."/>
            <person name="Park H.-J."/>
            <person name="Ramirez L."/>
            <person name="Alfaro M."/>
            <person name="Sun H."/>
            <person name="Tritt A."/>
            <person name="Yoshinaga Y."/>
            <person name="Zwiers L.-H."/>
            <person name="Turgeon B."/>
            <person name="Goodwin S."/>
            <person name="Spatafora J."/>
            <person name="Crous P."/>
            <person name="Grigoriev I."/>
        </authorList>
    </citation>
    <scope>NUCLEOTIDE SEQUENCE</scope>
    <source>
        <strain evidence="3">ATCC 16933</strain>
    </source>
</reference>
<comment type="subcellular location">
    <subcellularLocation>
        <location evidence="1">Nucleus</location>
    </subcellularLocation>
</comment>
<evidence type="ECO:0000313" key="3">
    <source>
        <dbReference type="EMBL" id="KAF2458504.1"/>
    </source>
</evidence>
<evidence type="ECO:0000256" key="1">
    <source>
        <dbReference type="ARBA" id="ARBA00004123"/>
    </source>
</evidence>
<organism evidence="3 4">
    <name type="scientific">Lineolata rhizophorae</name>
    <dbReference type="NCBI Taxonomy" id="578093"/>
    <lineage>
        <taxon>Eukaryota</taxon>
        <taxon>Fungi</taxon>
        <taxon>Dikarya</taxon>
        <taxon>Ascomycota</taxon>
        <taxon>Pezizomycotina</taxon>
        <taxon>Dothideomycetes</taxon>
        <taxon>Dothideomycetes incertae sedis</taxon>
        <taxon>Lineolatales</taxon>
        <taxon>Lineolataceae</taxon>
        <taxon>Lineolata</taxon>
    </lineage>
</organism>
<dbReference type="GO" id="GO:0005634">
    <property type="term" value="C:nucleus"/>
    <property type="evidence" value="ECO:0007669"/>
    <property type="project" value="UniProtKB-SubCell"/>
</dbReference>
<dbReference type="Proteomes" id="UP000799766">
    <property type="component" value="Unassembled WGS sequence"/>
</dbReference>
<dbReference type="Pfam" id="PF11951">
    <property type="entry name" value="Fungal_trans_2"/>
    <property type="match status" value="1"/>
</dbReference>
<name>A0A6A6P3X6_9PEZI</name>
<accession>A0A6A6P3X6</accession>
<dbReference type="EMBL" id="MU001677">
    <property type="protein sequence ID" value="KAF2458504.1"/>
    <property type="molecule type" value="Genomic_DNA"/>
</dbReference>
<evidence type="ECO:0000256" key="2">
    <source>
        <dbReference type="ARBA" id="ARBA00023242"/>
    </source>
</evidence>
<sequence length="638" mass="70762">MAAALEPDPSGSWRKRPRLADQSCADLTSGNLTVPLDVPEDAFDVNAQLWVDGFDAIGDLNIDPRVSPDHTRKRKCEAIHSSPAADQELQQWLPNDFQGFIPATPRQEERIVPLVVPNPFLDDYELSPGAIVQHPIVSEQRAPVRVSEGGVLDGLIKVQLRAKATQDKYKQSIGVSSPHKASRVMPTLKGVLDMVPYLPRDFGGAKLDATDAKLFNFFLVAVCGGRTVISDSNMYLQQIAPMVCSSPLVRHAVLALSISYVLDFSRTETLEARANLHYKRAIHLLGSEVNNALSFAPGNEDAIVGAICMLVHNECVNWEMRNGALTPKWFRAIQLAKSILSASSPGFRYQSPSNVQFSQARFQLANRVGLEYICSSLVAPLEFGDNNKCDFPWLLLGSERELRKVIGTTGFSSKLMHTLAQITHLSARLANDPTSTVIPAIASKVIERLENFWQWSDLSEGYSTSQELIAAAETELDGNGKVTTPTKVTELIAESYSAAAQIYAHCRLLRKPRNHPLVQDILSRLCRYIDWMPTSGPLFTAQAPLLSVFIAGTVAFRPESRRIVRDWMESVSSGTRGNVPPAWRAMQFLWAWMDADQSRIFDGQGYVEEPFALVGFLPTWWEAMVNELSQREGRLNLS</sequence>
<dbReference type="PANTHER" id="PTHR37534">
    <property type="entry name" value="TRANSCRIPTIONAL ACTIVATOR PROTEIN UGA3"/>
    <property type="match status" value="1"/>
</dbReference>
<dbReference type="AlphaFoldDB" id="A0A6A6P3X6"/>
<dbReference type="OrthoDB" id="3665507at2759"/>
<protein>
    <submittedName>
        <fullName evidence="3">Fungal-specific transcription factor domain-containing protein</fullName>
    </submittedName>
</protein>
<gene>
    <name evidence="3" type="ORF">BDY21DRAFT_340432</name>
</gene>
<dbReference type="PANTHER" id="PTHR37534:SF46">
    <property type="entry name" value="ZN(II)2CYS6 TRANSCRIPTION FACTOR (EUROFUNG)"/>
    <property type="match status" value="1"/>
</dbReference>
<keyword evidence="4" id="KW-1185">Reference proteome</keyword>
<keyword evidence="2" id="KW-0539">Nucleus</keyword>
<proteinExistence type="predicted"/>
<evidence type="ECO:0000313" key="4">
    <source>
        <dbReference type="Proteomes" id="UP000799766"/>
    </source>
</evidence>